<protein>
    <submittedName>
        <fullName evidence="2">Type II toxin-antitoxin system VapC family toxin</fullName>
    </submittedName>
</protein>
<evidence type="ECO:0000259" key="1">
    <source>
        <dbReference type="Pfam" id="PF01850"/>
    </source>
</evidence>
<name>A0ABV9GUR3_9BURK</name>
<dbReference type="Pfam" id="PF01850">
    <property type="entry name" value="PIN"/>
    <property type="match status" value="1"/>
</dbReference>
<sequence>MAVLVDTSVWVAHFRERNPHLQSLLERDDVLIHPIVLGEIACGTPPDRATVLAALRELRPAMAASIEETLLMIERHHLYGQGCGIADMLLLAATLMTPGATLWTLDKRLAAHALALGAAYQPPSH</sequence>
<dbReference type="Proteomes" id="UP001595967">
    <property type="component" value="Unassembled WGS sequence"/>
</dbReference>
<evidence type="ECO:0000313" key="2">
    <source>
        <dbReference type="EMBL" id="MFC4621914.1"/>
    </source>
</evidence>
<proteinExistence type="predicted"/>
<dbReference type="RefSeq" id="WP_377725082.1">
    <property type="nucleotide sequence ID" value="NZ_JBHSEW010000005.1"/>
</dbReference>
<dbReference type="EMBL" id="JBHSEW010000005">
    <property type="protein sequence ID" value="MFC4621914.1"/>
    <property type="molecule type" value="Genomic_DNA"/>
</dbReference>
<reference evidence="3" key="1">
    <citation type="journal article" date="2019" name="Int. J. Syst. Evol. Microbiol.">
        <title>The Global Catalogue of Microorganisms (GCM) 10K type strain sequencing project: providing services to taxonomists for standard genome sequencing and annotation.</title>
        <authorList>
            <consortium name="The Broad Institute Genomics Platform"/>
            <consortium name="The Broad Institute Genome Sequencing Center for Infectious Disease"/>
            <person name="Wu L."/>
            <person name="Ma J."/>
        </authorList>
    </citation>
    <scope>NUCLEOTIDE SEQUENCE [LARGE SCALE GENOMIC DNA]</scope>
    <source>
        <strain evidence="3">JCM 11650</strain>
    </source>
</reference>
<accession>A0ABV9GUR3</accession>
<organism evidence="2 3">
    <name type="scientific">Comamonas nitrativorans</name>
    <dbReference type="NCBI Taxonomy" id="108437"/>
    <lineage>
        <taxon>Bacteria</taxon>
        <taxon>Pseudomonadati</taxon>
        <taxon>Pseudomonadota</taxon>
        <taxon>Betaproteobacteria</taxon>
        <taxon>Burkholderiales</taxon>
        <taxon>Comamonadaceae</taxon>
        <taxon>Comamonas</taxon>
    </lineage>
</organism>
<gene>
    <name evidence="2" type="ORF">ACFO3A_06745</name>
</gene>
<evidence type="ECO:0000313" key="3">
    <source>
        <dbReference type="Proteomes" id="UP001595967"/>
    </source>
</evidence>
<dbReference type="Gene3D" id="3.40.50.1010">
    <property type="entry name" value="5'-nuclease"/>
    <property type="match status" value="1"/>
</dbReference>
<keyword evidence="3" id="KW-1185">Reference proteome</keyword>
<feature type="domain" description="PIN" evidence="1">
    <location>
        <begin position="3"/>
        <end position="111"/>
    </location>
</feature>
<comment type="caution">
    <text evidence="2">The sequence shown here is derived from an EMBL/GenBank/DDBJ whole genome shotgun (WGS) entry which is preliminary data.</text>
</comment>
<dbReference type="SUPFAM" id="SSF88723">
    <property type="entry name" value="PIN domain-like"/>
    <property type="match status" value="1"/>
</dbReference>
<dbReference type="InterPro" id="IPR029060">
    <property type="entry name" value="PIN-like_dom_sf"/>
</dbReference>
<dbReference type="InterPro" id="IPR002716">
    <property type="entry name" value="PIN_dom"/>
</dbReference>